<dbReference type="Pfam" id="PF10263">
    <property type="entry name" value="SprT-like"/>
    <property type="match status" value="1"/>
</dbReference>
<evidence type="ECO:0000313" key="4">
    <source>
        <dbReference type="Proteomes" id="UP000077266"/>
    </source>
</evidence>
<dbReference type="SMART" id="SM00731">
    <property type="entry name" value="SprT"/>
    <property type="match status" value="1"/>
</dbReference>
<dbReference type="Proteomes" id="UP000077266">
    <property type="component" value="Unassembled WGS sequence"/>
</dbReference>
<dbReference type="PANTHER" id="PTHR23099:SF0">
    <property type="entry name" value="GERM CELL NUCLEAR ACIDIC PROTEIN"/>
    <property type="match status" value="1"/>
</dbReference>
<feature type="compositionally biased region" description="Pro residues" evidence="1">
    <location>
        <begin position="1"/>
        <end position="11"/>
    </location>
</feature>
<dbReference type="EMBL" id="KV425954">
    <property type="protein sequence ID" value="KZV95611.1"/>
    <property type="molecule type" value="Genomic_DNA"/>
</dbReference>
<feature type="domain" description="SprT-like" evidence="2">
    <location>
        <begin position="33"/>
        <end position="170"/>
    </location>
</feature>
<evidence type="ECO:0000313" key="3">
    <source>
        <dbReference type="EMBL" id="KZV95611.1"/>
    </source>
</evidence>
<keyword evidence="4" id="KW-1185">Reference proteome</keyword>
<sequence length="170" mass="19593">MPSPSPTPTPVSSPSKAKTPRKKKVDPELERRMTMANSLFAELNRTVFGDRITGVEIKWNPRFLTTAGRAKWKKSREGVHSSILELSPKVIDSDERLRNTVGHEMCHLASWMIDCDPAEQHGQLWNAWTKKVMRARPDIKITARHEYEISYKFRWKCTQCDNTYVPPVLS</sequence>
<dbReference type="InParanoid" id="A0A165K0H4"/>
<proteinExistence type="predicted"/>
<accession>A0A165K0H4</accession>
<evidence type="ECO:0000256" key="1">
    <source>
        <dbReference type="SAM" id="MobiDB-lite"/>
    </source>
</evidence>
<reference evidence="3 4" key="1">
    <citation type="journal article" date="2016" name="Mol. Biol. Evol.">
        <title>Comparative Genomics of Early-Diverging Mushroom-Forming Fungi Provides Insights into the Origins of Lignocellulose Decay Capabilities.</title>
        <authorList>
            <person name="Nagy L.G."/>
            <person name="Riley R."/>
            <person name="Tritt A."/>
            <person name="Adam C."/>
            <person name="Daum C."/>
            <person name="Floudas D."/>
            <person name="Sun H."/>
            <person name="Yadav J.S."/>
            <person name="Pangilinan J."/>
            <person name="Larsson K.H."/>
            <person name="Matsuura K."/>
            <person name="Barry K."/>
            <person name="Labutti K."/>
            <person name="Kuo R."/>
            <person name="Ohm R.A."/>
            <person name="Bhattacharya S.S."/>
            <person name="Shirouzu T."/>
            <person name="Yoshinaga Y."/>
            <person name="Martin F.M."/>
            <person name="Grigoriev I.V."/>
            <person name="Hibbett D.S."/>
        </authorList>
    </citation>
    <scope>NUCLEOTIDE SEQUENCE [LARGE SCALE GENOMIC DNA]</scope>
    <source>
        <strain evidence="3 4">HHB12029</strain>
    </source>
</reference>
<dbReference type="OrthoDB" id="20772at2759"/>
<dbReference type="GO" id="GO:0006950">
    <property type="term" value="P:response to stress"/>
    <property type="evidence" value="ECO:0007669"/>
    <property type="project" value="UniProtKB-ARBA"/>
</dbReference>
<dbReference type="AlphaFoldDB" id="A0A165K0H4"/>
<dbReference type="InterPro" id="IPR006640">
    <property type="entry name" value="SprT-like_domain"/>
</dbReference>
<evidence type="ECO:0000259" key="2">
    <source>
        <dbReference type="SMART" id="SM00731"/>
    </source>
</evidence>
<gene>
    <name evidence="3" type="ORF">EXIGLDRAFT_610323</name>
</gene>
<protein>
    <recommendedName>
        <fullName evidence="2">SprT-like domain-containing protein</fullName>
    </recommendedName>
</protein>
<feature type="region of interest" description="Disordered" evidence="1">
    <location>
        <begin position="1"/>
        <end position="27"/>
    </location>
</feature>
<name>A0A165K0H4_EXIGL</name>
<dbReference type="GO" id="GO:0005634">
    <property type="term" value="C:nucleus"/>
    <property type="evidence" value="ECO:0007669"/>
    <property type="project" value="TreeGrafter"/>
</dbReference>
<dbReference type="STRING" id="1314781.A0A165K0H4"/>
<dbReference type="PANTHER" id="PTHR23099">
    <property type="entry name" value="TRANSCRIPTIONAL REGULATOR"/>
    <property type="match status" value="1"/>
</dbReference>
<organism evidence="3 4">
    <name type="scientific">Exidia glandulosa HHB12029</name>
    <dbReference type="NCBI Taxonomy" id="1314781"/>
    <lineage>
        <taxon>Eukaryota</taxon>
        <taxon>Fungi</taxon>
        <taxon>Dikarya</taxon>
        <taxon>Basidiomycota</taxon>
        <taxon>Agaricomycotina</taxon>
        <taxon>Agaricomycetes</taxon>
        <taxon>Auriculariales</taxon>
        <taxon>Exidiaceae</taxon>
        <taxon>Exidia</taxon>
    </lineage>
</organism>